<dbReference type="AlphaFoldDB" id="A0A8H5FST6"/>
<accession>A0A8H5FST6</accession>
<evidence type="ECO:0000313" key="2">
    <source>
        <dbReference type="Proteomes" id="UP000559256"/>
    </source>
</evidence>
<sequence>MSIEPEDREFEDREFEDFQAAIFNSLDDPVLEPPEQAHAGVLKDDIKTEFHPNSGQDQTIQRFDDFGFGQASDPWPPTDFTPWKPFRSRLDFEIAEFALHAGLSSSLTEDLIKLLSRCRDKPDPDDLFTIESASEMQKLWDLAAIKTLQFQKAPIKVEYKGEPKTFDVHFRPLSEWVEEIATSQKLAPYLNWDARILSKFDGQKWERFIEEPWTADSWWRIQHELPKTAKPFFIILYADKNKLSSFGTQKGYPVIARCANLPSDIRNGTGLGGGRLVDEDTAETGKTGFVNFKNAVWHASVRKILESIIPHSETGCFLKCGDNHARCLFPIPYILSSDYEEQCVMALIRGLGGLCPCPKCLVPSHELSDLSKLFPARDVQETRLLMTKVFASKTNTEKDNLTKEFGLRPVANVFLDVNFMDPYMASSFDELHFGSGGTWDDHLFAQFKRHLDEIAGQGARAAAVKIDSRFSNMPSWSTLNHFKAVTNISFNDGSKHRDISKIFLYAAHDVFESTAAFQLLRCLRAYLNINMYGSLDLQTESTISEGRKAVLKFSEMISMYERMSARSENDEVAKKSWNFIKMHYHTHWFDDILGKGVSRVFGTKINEKMHGPLRKIYHERTNFKNVADQITRIQHQFMVSVTIRSTLNDIDDYSNKSEEDKLDQGGIIKENFYLGGNQKGLAFQDLENHHKSDSSFLRFRIRLGEFISGYLPAHGIPLPGNKAIKFKASDLISPYQYLKTYFQSLETWRPEVNRLRCNPSFYGKPRFHFVLFHATEDEFVFAQLLYLFTCRIGDGTYPVALVQPYKVVRNRIASNRRLGLLRIRKEASTEFIPIQSIVRGILAPAVDDSSGSADRFVMDVLDGDLFLRMKRLYPGFTEVS</sequence>
<organism evidence="1 2">
    <name type="scientific">Tetrapyrgos nigripes</name>
    <dbReference type="NCBI Taxonomy" id="182062"/>
    <lineage>
        <taxon>Eukaryota</taxon>
        <taxon>Fungi</taxon>
        <taxon>Dikarya</taxon>
        <taxon>Basidiomycota</taxon>
        <taxon>Agaricomycotina</taxon>
        <taxon>Agaricomycetes</taxon>
        <taxon>Agaricomycetidae</taxon>
        <taxon>Agaricales</taxon>
        <taxon>Marasmiineae</taxon>
        <taxon>Marasmiaceae</taxon>
        <taxon>Tetrapyrgos</taxon>
    </lineage>
</organism>
<proteinExistence type="predicted"/>
<keyword evidence="2" id="KW-1185">Reference proteome</keyword>
<dbReference type="Proteomes" id="UP000559256">
    <property type="component" value="Unassembled WGS sequence"/>
</dbReference>
<protein>
    <submittedName>
        <fullName evidence="1">Uncharacterized protein</fullName>
    </submittedName>
</protein>
<dbReference type="Pfam" id="PF18759">
    <property type="entry name" value="Plavaka"/>
    <property type="match status" value="1"/>
</dbReference>
<evidence type="ECO:0000313" key="1">
    <source>
        <dbReference type="EMBL" id="KAF5347472.1"/>
    </source>
</evidence>
<gene>
    <name evidence="1" type="ORF">D9758_015050</name>
</gene>
<comment type="caution">
    <text evidence="1">The sequence shown here is derived from an EMBL/GenBank/DDBJ whole genome shotgun (WGS) entry which is preliminary data.</text>
</comment>
<name>A0A8H5FST6_9AGAR</name>
<reference evidence="1 2" key="1">
    <citation type="journal article" date="2020" name="ISME J.">
        <title>Uncovering the hidden diversity of litter-decomposition mechanisms in mushroom-forming fungi.</title>
        <authorList>
            <person name="Floudas D."/>
            <person name="Bentzer J."/>
            <person name="Ahren D."/>
            <person name="Johansson T."/>
            <person name="Persson P."/>
            <person name="Tunlid A."/>
        </authorList>
    </citation>
    <scope>NUCLEOTIDE SEQUENCE [LARGE SCALE GENOMIC DNA]</scope>
    <source>
        <strain evidence="1 2">CBS 291.85</strain>
    </source>
</reference>
<dbReference type="EMBL" id="JAACJM010000094">
    <property type="protein sequence ID" value="KAF5347472.1"/>
    <property type="molecule type" value="Genomic_DNA"/>
</dbReference>
<dbReference type="OrthoDB" id="3239511at2759"/>
<dbReference type="InterPro" id="IPR041078">
    <property type="entry name" value="Plavaka"/>
</dbReference>